<dbReference type="Proteomes" id="UP000681722">
    <property type="component" value="Unassembled WGS sequence"/>
</dbReference>
<evidence type="ECO:0000313" key="1">
    <source>
        <dbReference type="EMBL" id="CAF0870806.1"/>
    </source>
</evidence>
<organism evidence="1 3">
    <name type="scientific">Didymodactylos carnosus</name>
    <dbReference type="NCBI Taxonomy" id="1234261"/>
    <lineage>
        <taxon>Eukaryota</taxon>
        <taxon>Metazoa</taxon>
        <taxon>Spiralia</taxon>
        <taxon>Gnathifera</taxon>
        <taxon>Rotifera</taxon>
        <taxon>Eurotatoria</taxon>
        <taxon>Bdelloidea</taxon>
        <taxon>Philodinida</taxon>
        <taxon>Philodinidae</taxon>
        <taxon>Didymodactylos</taxon>
    </lineage>
</organism>
<name>A0A813XRN4_9BILA</name>
<evidence type="ECO:0000313" key="2">
    <source>
        <dbReference type="EMBL" id="CAF3658105.1"/>
    </source>
</evidence>
<accession>A0A813XRN4</accession>
<dbReference type="AlphaFoldDB" id="A0A813XRN4"/>
<evidence type="ECO:0000313" key="3">
    <source>
        <dbReference type="Proteomes" id="UP000663829"/>
    </source>
</evidence>
<dbReference type="EMBL" id="CAJNOQ010001134">
    <property type="protein sequence ID" value="CAF0870806.1"/>
    <property type="molecule type" value="Genomic_DNA"/>
</dbReference>
<protein>
    <recommendedName>
        <fullName evidence="4">F-box domain-containing protein</fullName>
    </recommendedName>
</protein>
<dbReference type="Proteomes" id="UP000663829">
    <property type="component" value="Unassembled WGS sequence"/>
</dbReference>
<reference evidence="1" key="1">
    <citation type="submission" date="2021-02" db="EMBL/GenBank/DDBJ databases">
        <authorList>
            <person name="Nowell W R."/>
        </authorList>
    </citation>
    <scope>NUCLEOTIDE SEQUENCE</scope>
</reference>
<dbReference type="OrthoDB" id="9984259at2759"/>
<gene>
    <name evidence="1" type="ORF">GPM918_LOCUS7088</name>
    <name evidence="2" type="ORF">SRO942_LOCUS7088</name>
</gene>
<dbReference type="EMBL" id="CAJOBC010001134">
    <property type="protein sequence ID" value="CAF3658105.1"/>
    <property type="molecule type" value="Genomic_DNA"/>
</dbReference>
<proteinExistence type="predicted"/>
<sequence>MIMSHFEQLSDEVLVNICSYLKFVDILYAFDGLNERFRIITQLKSHIEIDLSGVSFKQYEFICDYFLFDKILSNKVYSLTLSNKYAPRQITLFNKQFVIYQIFPNLKCLKLIDFDESSTKILSTLRYFKHLSEFYLTINNDWTSTFDYYSRIFAQQHLLNKISFNIQNGIELTKTTHDIKPCYTIKKVKISLKTMSDLLKLFEITPNIYDLNVHIHSYDNNEWQQSLKRINIIQNLVYFNFKIYQYNGIKFEDFSNLLRKFTSLKILTIDIYTNDITYLNGCEWEYLGKLFMPKLKKFFFSIRLQILNTLIPDINSILSSFHSDYWHNLNINISHYYDIIDSMKLFILHTIPYKNQTFQISLTQSITNIYSTVKTLSLYVPSAGVQISSFYFTIKQFPNLCELEIINSTIRQKGVLTTNNNNNNNNNNENLYISLSNLRHLTITKNTNDIFALQLIEMTPNLSNLTIGYNELLSIIQQSMTNNIIVRDILERICYLEIVVECYSDNKSKSKIIKDLSSIFISVKYLKFEFTHASWNDYHLLLIEKYFTNLIHFQIYSATLLSNKNIWYNQQQETFPLLKKVYKFKKVRFLSPSTSPTRSTENIYTNLQQ</sequence>
<evidence type="ECO:0008006" key="4">
    <source>
        <dbReference type="Google" id="ProtNLM"/>
    </source>
</evidence>
<comment type="caution">
    <text evidence="1">The sequence shown here is derived from an EMBL/GenBank/DDBJ whole genome shotgun (WGS) entry which is preliminary data.</text>
</comment>
<keyword evidence="3" id="KW-1185">Reference proteome</keyword>